<evidence type="ECO:0000259" key="10">
    <source>
        <dbReference type="PROSITE" id="PS51352"/>
    </source>
</evidence>
<dbReference type="InterPro" id="IPR003834">
    <property type="entry name" value="Cyt_c_assmbl_TM_dom"/>
</dbReference>
<dbReference type="InterPro" id="IPR017937">
    <property type="entry name" value="Thioredoxin_CS"/>
</dbReference>
<keyword evidence="4" id="KW-0201">Cytochrome c-type biogenesis</keyword>
<dbReference type="Gene3D" id="2.60.40.1250">
    <property type="entry name" value="Thiol:disulfide interchange protein DsbD, N-terminal domain"/>
    <property type="match status" value="1"/>
</dbReference>
<reference evidence="11 12" key="1">
    <citation type="submission" date="2019-08" db="EMBL/GenBank/DDBJ databases">
        <authorList>
            <person name="Peeters C."/>
        </authorList>
    </citation>
    <scope>NUCLEOTIDE SEQUENCE [LARGE SCALE GENOMIC DNA]</scope>
    <source>
        <strain evidence="11 12">LMG 20602</strain>
    </source>
</reference>
<dbReference type="SUPFAM" id="SSF74863">
    <property type="entry name" value="Thiol:disulfide interchange protein DsbD, N-terminal domain (DsbD-alpha)"/>
    <property type="match status" value="1"/>
</dbReference>
<feature type="transmembrane region" description="Helical" evidence="8">
    <location>
        <begin position="277"/>
        <end position="299"/>
    </location>
</feature>
<dbReference type="PROSITE" id="PS51352">
    <property type="entry name" value="THIOREDOXIN_2"/>
    <property type="match status" value="1"/>
</dbReference>
<feature type="chain" id="PRO_5047115919" evidence="9">
    <location>
        <begin position="27"/>
        <end position="666"/>
    </location>
</feature>
<comment type="subcellular location">
    <subcellularLocation>
        <location evidence="1">Cell membrane</location>
        <topology evidence="1">Multi-pass membrane protein</topology>
    </subcellularLocation>
</comment>
<protein>
    <submittedName>
        <fullName evidence="11">Thiol:disulfide interchange protein</fullName>
    </submittedName>
</protein>
<evidence type="ECO:0000256" key="6">
    <source>
        <dbReference type="ARBA" id="ARBA00023136"/>
    </source>
</evidence>
<keyword evidence="5 8" id="KW-1133">Transmembrane helix</keyword>
<feature type="transmembrane region" description="Helical" evidence="8">
    <location>
        <begin position="396"/>
        <end position="419"/>
    </location>
</feature>
<keyword evidence="9" id="KW-0732">Signal</keyword>
<proteinExistence type="predicted"/>
<keyword evidence="3 8" id="KW-0812">Transmembrane</keyword>
<sequence length="666" mass="69900">MFRRIVFIFVILLGALGALRVTPATAAFPWQSGTQALEASQVLRLDAPRYEDGGISIGSRIAKDHYVYRHSLRVEDAHGKPVAFTLSDGKPHTDEFFGKSEIYYDDDLRLKLPVQTSDYVVLHWQGCAQAGICYPPQIFRILLPKAVPSTGSGDASQALVTTKAAIESAASFPSSGALSAHDTPEADADATAAAVAASTATTAAAAAALDDDTHAESLAADQETARQLATLDPIAAKLLFFGLGLMLAFTPCVLPMIPIVSTMIVGNRPSPVRALGLSSVYVVAMALTYASVGVAAALAGANLQATLQSPWLLTAFAALFLVLAASLFGLFEIRLPSFIVNRLDAAGRHRPGGSLVSAAALGFLSALLVGPCMTAPLAGALLYIGQTGNAWMGGGALFAMGLGMGMPLLAIALFGARILPRPGPWMVRVRIAFAYVMVGMAVMMLNRFLPGYIGLALWGALGLGLAVGLAGWAWAIRGKTACWALVFLGMLSGLWSVMVLVGAAAGSESLVRPLAQARTAGYAADGANASGLAGQHAGAVEYVGVKSVQDVDARIAQAAAQGQWTLIDFYADWCVSCHVIERNVFANPTVSARLAQMQVLRPDVTKNDAIDQALMKRWGVLGPPTLILIDATGQEVREHRMVGEMSVNTFLSRLDAAQRANPARAS</sequence>
<feature type="transmembrane region" description="Helical" evidence="8">
    <location>
        <begin position="482"/>
        <end position="505"/>
    </location>
</feature>
<keyword evidence="7" id="KW-0676">Redox-active center</keyword>
<feature type="transmembrane region" description="Helical" evidence="8">
    <location>
        <begin position="238"/>
        <end position="265"/>
    </location>
</feature>
<evidence type="ECO:0000256" key="4">
    <source>
        <dbReference type="ARBA" id="ARBA00022748"/>
    </source>
</evidence>
<dbReference type="Gene3D" id="3.40.30.10">
    <property type="entry name" value="Glutaredoxin"/>
    <property type="match status" value="1"/>
</dbReference>
<dbReference type="InterPro" id="IPR028250">
    <property type="entry name" value="DsbDN"/>
</dbReference>
<evidence type="ECO:0000256" key="3">
    <source>
        <dbReference type="ARBA" id="ARBA00022692"/>
    </source>
</evidence>
<keyword evidence="6 8" id="KW-0472">Membrane</keyword>
<dbReference type="InterPro" id="IPR013766">
    <property type="entry name" value="Thioredoxin_domain"/>
</dbReference>
<dbReference type="InterPro" id="IPR035671">
    <property type="entry name" value="DsbD_gamma"/>
</dbReference>
<feature type="transmembrane region" description="Helical" evidence="8">
    <location>
        <begin position="431"/>
        <end position="449"/>
    </location>
</feature>
<evidence type="ECO:0000313" key="11">
    <source>
        <dbReference type="EMBL" id="VVE29282.1"/>
    </source>
</evidence>
<evidence type="ECO:0000256" key="2">
    <source>
        <dbReference type="ARBA" id="ARBA00022475"/>
    </source>
</evidence>
<dbReference type="RefSeq" id="WP_246182217.1">
    <property type="nucleotide sequence ID" value="NZ_CABPRV010000009.1"/>
</dbReference>
<keyword evidence="12" id="KW-1185">Reference proteome</keyword>
<dbReference type="NCBIfam" id="NF001419">
    <property type="entry name" value="PRK00293.1"/>
    <property type="match status" value="1"/>
</dbReference>
<dbReference type="EMBL" id="CABPRV010000009">
    <property type="protein sequence ID" value="VVE29282.1"/>
    <property type="molecule type" value="Genomic_DNA"/>
</dbReference>
<accession>A0ABY6W6M3</accession>
<evidence type="ECO:0000256" key="9">
    <source>
        <dbReference type="SAM" id="SignalP"/>
    </source>
</evidence>
<evidence type="ECO:0000313" key="12">
    <source>
        <dbReference type="Proteomes" id="UP000366065"/>
    </source>
</evidence>
<keyword evidence="2" id="KW-1003">Cell membrane</keyword>
<organism evidence="11 12">
    <name type="scientific">Pandoraea capi</name>
    <dbReference type="NCBI Taxonomy" id="2508286"/>
    <lineage>
        <taxon>Bacteria</taxon>
        <taxon>Pseudomonadati</taxon>
        <taxon>Pseudomonadota</taxon>
        <taxon>Betaproteobacteria</taxon>
        <taxon>Burkholderiales</taxon>
        <taxon>Burkholderiaceae</taxon>
        <taxon>Pandoraea</taxon>
    </lineage>
</organism>
<comment type="caution">
    <text evidence="11">The sequence shown here is derived from an EMBL/GenBank/DDBJ whole genome shotgun (WGS) entry which is preliminary data.</text>
</comment>
<evidence type="ECO:0000256" key="7">
    <source>
        <dbReference type="ARBA" id="ARBA00023284"/>
    </source>
</evidence>
<dbReference type="PANTHER" id="PTHR32234:SF0">
    <property type="entry name" value="THIOL:DISULFIDE INTERCHANGE PROTEIN DSBD"/>
    <property type="match status" value="1"/>
</dbReference>
<feature type="transmembrane region" description="Helical" evidence="8">
    <location>
        <begin position="354"/>
        <end position="384"/>
    </location>
</feature>
<evidence type="ECO:0000256" key="5">
    <source>
        <dbReference type="ARBA" id="ARBA00022989"/>
    </source>
</evidence>
<feature type="domain" description="Thioredoxin" evidence="10">
    <location>
        <begin position="518"/>
        <end position="659"/>
    </location>
</feature>
<name>A0ABY6W6M3_9BURK</name>
<dbReference type="PANTHER" id="PTHR32234">
    <property type="entry name" value="THIOL:DISULFIDE INTERCHANGE PROTEIN DSBD"/>
    <property type="match status" value="1"/>
</dbReference>
<gene>
    <name evidence="11" type="ORF">PCA20602_03560</name>
</gene>
<feature type="transmembrane region" description="Helical" evidence="8">
    <location>
        <begin position="311"/>
        <end position="333"/>
    </location>
</feature>
<dbReference type="Pfam" id="PF11412">
    <property type="entry name" value="DsbD_N"/>
    <property type="match status" value="1"/>
</dbReference>
<feature type="transmembrane region" description="Helical" evidence="8">
    <location>
        <begin position="455"/>
        <end position="475"/>
    </location>
</feature>
<dbReference type="PROSITE" id="PS00194">
    <property type="entry name" value="THIOREDOXIN_1"/>
    <property type="match status" value="1"/>
</dbReference>
<dbReference type="SUPFAM" id="SSF52833">
    <property type="entry name" value="Thioredoxin-like"/>
    <property type="match status" value="1"/>
</dbReference>
<dbReference type="InterPro" id="IPR036249">
    <property type="entry name" value="Thioredoxin-like_sf"/>
</dbReference>
<dbReference type="Pfam" id="PF02683">
    <property type="entry name" value="DsbD_TM"/>
    <property type="match status" value="1"/>
</dbReference>
<evidence type="ECO:0000256" key="8">
    <source>
        <dbReference type="SAM" id="Phobius"/>
    </source>
</evidence>
<dbReference type="CDD" id="cd02953">
    <property type="entry name" value="DsbDgamma"/>
    <property type="match status" value="1"/>
</dbReference>
<dbReference type="InterPro" id="IPR036929">
    <property type="entry name" value="DsbDN_sf"/>
</dbReference>
<feature type="signal peptide" evidence="9">
    <location>
        <begin position="1"/>
        <end position="26"/>
    </location>
</feature>
<evidence type="ECO:0000256" key="1">
    <source>
        <dbReference type="ARBA" id="ARBA00004651"/>
    </source>
</evidence>
<dbReference type="Proteomes" id="UP000366065">
    <property type="component" value="Unassembled WGS sequence"/>
</dbReference>
<dbReference type="Pfam" id="PF13899">
    <property type="entry name" value="Thioredoxin_7"/>
    <property type="match status" value="1"/>
</dbReference>